<keyword evidence="4" id="KW-1185">Reference proteome</keyword>
<dbReference type="Proteomes" id="UP000265618">
    <property type="component" value="Unassembled WGS sequence"/>
</dbReference>
<evidence type="ECO:0000313" key="3">
    <source>
        <dbReference type="EMBL" id="GIQ88627.1"/>
    </source>
</evidence>
<dbReference type="OrthoDB" id="75192at2759"/>
<name>A0A9K3D5S9_9EUKA</name>
<gene>
    <name evidence="3" type="ORF">KIPB_010922</name>
</gene>
<feature type="compositionally biased region" description="Polar residues" evidence="2">
    <location>
        <begin position="95"/>
        <end position="107"/>
    </location>
</feature>
<evidence type="ECO:0000256" key="2">
    <source>
        <dbReference type="SAM" id="MobiDB-lite"/>
    </source>
</evidence>
<feature type="coiled-coil region" evidence="1">
    <location>
        <begin position="171"/>
        <end position="198"/>
    </location>
</feature>
<keyword evidence="1" id="KW-0175">Coiled coil</keyword>
<dbReference type="PANTHER" id="PTHR35381">
    <property type="entry name" value="EF-HAND DOMAIN-CONTAINING PROTEIN"/>
    <property type="match status" value="1"/>
</dbReference>
<feature type="compositionally biased region" description="Basic and acidic residues" evidence="2">
    <location>
        <begin position="57"/>
        <end position="70"/>
    </location>
</feature>
<reference evidence="3 4" key="1">
    <citation type="journal article" date="2018" name="PLoS ONE">
        <title>The draft genome of Kipferlia bialata reveals reductive genome evolution in fornicate parasites.</title>
        <authorList>
            <person name="Tanifuji G."/>
            <person name="Takabayashi S."/>
            <person name="Kume K."/>
            <person name="Takagi M."/>
            <person name="Nakayama T."/>
            <person name="Kamikawa R."/>
            <person name="Inagaki Y."/>
            <person name="Hashimoto T."/>
        </authorList>
    </citation>
    <scope>NUCLEOTIDE SEQUENCE [LARGE SCALE GENOMIC DNA]</scope>
    <source>
        <strain evidence="3">NY0173</strain>
    </source>
</reference>
<evidence type="ECO:0000313" key="4">
    <source>
        <dbReference type="Proteomes" id="UP000265618"/>
    </source>
</evidence>
<evidence type="ECO:0000256" key="1">
    <source>
        <dbReference type="SAM" id="Coils"/>
    </source>
</evidence>
<feature type="compositionally biased region" description="Basic and acidic residues" evidence="2">
    <location>
        <begin position="1"/>
        <end position="46"/>
    </location>
</feature>
<evidence type="ECO:0008006" key="5">
    <source>
        <dbReference type="Google" id="ProtNLM"/>
    </source>
</evidence>
<dbReference type="PANTHER" id="PTHR35381:SF1">
    <property type="entry name" value="EF-HAND DOMAIN-CONTAINING PROTEIN"/>
    <property type="match status" value="1"/>
</dbReference>
<protein>
    <recommendedName>
        <fullName evidence="5">EF-hand domain-containing protein</fullName>
    </recommendedName>
</protein>
<sequence length="508" mass="59376">AMERLARPRSVSRRERDEDGHSPESTERSRSRSSRRETTRDARSQREYLTQLSTGDSQRRERRRLERKVALENSLAQDMTFSPHLHAKKERKTQTSHAKPHSSSADGYSTVFQRLHTQAQARQRRLNEKRAKAVESEIKSCVGRPELSRMTRGMTESRNSDGYANYGERLYQEAQQREETHKAKVKALKEQEEQEEVQHPFKPVISKMAQKLDLGAEDTFHRQEKLNEQAKTKLVARRAEADEAELDGCTFKPTINENAPATRRALKGREDSATHELLYKDAERRLQRQREYTHWFPADQTFHPDTTNTTRYLENRQRQEDGRVVPGLEHDPETRIERLMASKEQREQRLQQLRMETEEPPQPRTHVQPQRGMATTEYLYQNRHEAEAIRQRLVEEADARAALLSSVIHTPHSSEQILRQFRRRRFHSIFQTLDTDEDGVIEPYSAEWGLIPEDDVRRDVADALSHVDQPIGLSDFVAIVEADIQRRQFPRKWLIPQRSFAGSHTESN</sequence>
<feature type="region of interest" description="Disordered" evidence="2">
    <location>
        <begin position="1"/>
        <end position="107"/>
    </location>
</feature>
<feature type="region of interest" description="Disordered" evidence="2">
    <location>
        <begin position="345"/>
        <end position="371"/>
    </location>
</feature>
<accession>A0A9K3D5S9</accession>
<organism evidence="3 4">
    <name type="scientific">Kipferlia bialata</name>
    <dbReference type="NCBI Taxonomy" id="797122"/>
    <lineage>
        <taxon>Eukaryota</taxon>
        <taxon>Metamonada</taxon>
        <taxon>Carpediemonas-like organisms</taxon>
        <taxon>Kipferlia</taxon>
    </lineage>
</organism>
<proteinExistence type="predicted"/>
<feature type="compositionally biased region" description="Polar residues" evidence="2">
    <location>
        <begin position="47"/>
        <end position="56"/>
    </location>
</feature>
<dbReference type="AlphaFoldDB" id="A0A9K3D5S9"/>
<dbReference type="EMBL" id="BDIP01004241">
    <property type="protein sequence ID" value="GIQ88627.1"/>
    <property type="molecule type" value="Genomic_DNA"/>
</dbReference>
<comment type="caution">
    <text evidence="3">The sequence shown here is derived from an EMBL/GenBank/DDBJ whole genome shotgun (WGS) entry which is preliminary data.</text>
</comment>
<feature type="non-terminal residue" evidence="3">
    <location>
        <position position="1"/>
    </location>
</feature>